<comment type="subcellular location">
    <subcellularLocation>
        <location evidence="1">Cell membrane</location>
        <topology evidence="1">Multi-pass membrane protein</topology>
    </subcellularLocation>
</comment>
<evidence type="ECO:0000256" key="4">
    <source>
        <dbReference type="ARBA" id="ARBA00022692"/>
    </source>
</evidence>
<dbReference type="AlphaFoldDB" id="A0A328HAF6"/>
<dbReference type="PANTHER" id="PTHR43045:SF1">
    <property type="entry name" value="SHIKIMATE TRANSPORTER"/>
    <property type="match status" value="1"/>
</dbReference>
<evidence type="ECO:0000313" key="10">
    <source>
        <dbReference type="Proteomes" id="UP000249166"/>
    </source>
</evidence>
<feature type="transmembrane region" description="Helical" evidence="7">
    <location>
        <begin position="337"/>
        <end position="361"/>
    </location>
</feature>
<feature type="domain" description="Major facilitator superfamily (MFS) profile" evidence="8">
    <location>
        <begin position="20"/>
        <end position="430"/>
    </location>
</feature>
<feature type="transmembrane region" description="Helical" evidence="7">
    <location>
        <begin position="381"/>
        <end position="402"/>
    </location>
</feature>
<comment type="caution">
    <text evidence="9">The sequence shown here is derived from an EMBL/GenBank/DDBJ whole genome shotgun (WGS) entry which is preliminary data.</text>
</comment>
<evidence type="ECO:0000256" key="3">
    <source>
        <dbReference type="ARBA" id="ARBA00022475"/>
    </source>
</evidence>
<keyword evidence="5 7" id="KW-1133">Transmembrane helix</keyword>
<dbReference type="Pfam" id="PF07690">
    <property type="entry name" value="MFS_1"/>
    <property type="match status" value="1"/>
</dbReference>
<dbReference type="InterPro" id="IPR020846">
    <property type="entry name" value="MFS_dom"/>
</dbReference>
<proteinExistence type="predicted"/>
<organism evidence="9 10">
    <name type="scientific">Arthrobacter globiformis</name>
    <dbReference type="NCBI Taxonomy" id="1665"/>
    <lineage>
        <taxon>Bacteria</taxon>
        <taxon>Bacillati</taxon>
        <taxon>Actinomycetota</taxon>
        <taxon>Actinomycetes</taxon>
        <taxon>Micrococcales</taxon>
        <taxon>Micrococcaceae</taxon>
        <taxon>Arthrobacter</taxon>
    </lineage>
</organism>
<dbReference type="EMBL" id="QLNP01000102">
    <property type="protein sequence ID" value="RAM35567.1"/>
    <property type="molecule type" value="Genomic_DNA"/>
</dbReference>
<dbReference type="GO" id="GO:0022857">
    <property type="term" value="F:transmembrane transporter activity"/>
    <property type="evidence" value="ECO:0007669"/>
    <property type="project" value="InterPro"/>
</dbReference>
<dbReference type="InterPro" id="IPR011701">
    <property type="entry name" value="MFS"/>
</dbReference>
<dbReference type="InterPro" id="IPR036259">
    <property type="entry name" value="MFS_trans_sf"/>
</dbReference>
<protein>
    <submittedName>
        <fullName evidence="9">MFS transporter</fullName>
    </submittedName>
</protein>
<dbReference type="CDD" id="cd17369">
    <property type="entry name" value="MFS_ShiA_like"/>
    <property type="match status" value="1"/>
</dbReference>
<evidence type="ECO:0000259" key="8">
    <source>
        <dbReference type="PROSITE" id="PS50850"/>
    </source>
</evidence>
<dbReference type="RefSeq" id="WP_111905483.1">
    <property type="nucleotide sequence ID" value="NZ_QLNP01000102.1"/>
</dbReference>
<reference evidence="9 10" key="1">
    <citation type="submission" date="2018-04" db="EMBL/GenBank/DDBJ databases">
        <title>Bacteria isolated from cave deposits of Manipur.</title>
        <authorList>
            <person name="Sahoo D."/>
            <person name="Sarangthem I."/>
            <person name="Nandeibam J."/>
        </authorList>
    </citation>
    <scope>NUCLEOTIDE SEQUENCE [LARGE SCALE GENOMIC DNA]</scope>
    <source>
        <strain evidence="10">mrc11</strain>
    </source>
</reference>
<accession>A0A328HAF6</accession>
<feature type="transmembrane region" description="Helical" evidence="7">
    <location>
        <begin position="408"/>
        <end position="425"/>
    </location>
</feature>
<sequence length="463" mass="48625">MTTAAHLPPGEVDQSKVRKAAVAGLIGTTLELYDFVIYGTASALVFSKLFFPNVSPAAALIASFTTFAVGFLFRPLGGIFFSHFGDRLGRKWILVVTLLLMGGATLAIGLLPTFDQIGLLAPVLLCVCRAAQGFGAGAEQSGGATLLTESAAPGTRGKLASLIMVGAAAGTALGALVWIAAQSLAPNDMLTWGWRLVFLSSIFVTIAALVIRRKLDESPVFEEIKQARTEPPAPLKEVAKHGKANVLRVILMNFGVSTQSYTIQVFMASYLITVVGTDPKFIPPVLLIGALCGGVAAVSFGILSDKIGRRRVVSLITGALILFPAPAFMLLTTGSPVAIVLVIIVGFMLACQGVVGVHMSYFPEIFGSRYRYAGVTLGREFSSIIGGGIAPMVCAGLLGLFSNSWIPVAIYMSLTMLVSFVATRLSPETVNRDLTDPEDARPNGGVVANPMVTADLAAARTAK</sequence>
<gene>
    <name evidence="9" type="ORF">DBZ45_19485</name>
</gene>
<evidence type="ECO:0000313" key="9">
    <source>
        <dbReference type="EMBL" id="RAM35567.1"/>
    </source>
</evidence>
<feature type="transmembrane region" description="Helical" evidence="7">
    <location>
        <begin position="192"/>
        <end position="211"/>
    </location>
</feature>
<keyword evidence="3" id="KW-1003">Cell membrane</keyword>
<dbReference type="Gene3D" id="1.20.1250.20">
    <property type="entry name" value="MFS general substrate transporter like domains"/>
    <property type="match status" value="2"/>
</dbReference>
<evidence type="ECO:0000256" key="2">
    <source>
        <dbReference type="ARBA" id="ARBA00022448"/>
    </source>
</evidence>
<dbReference type="SUPFAM" id="SSF103473">
    <property type="entry name" value="MFS general substrate transporter"/>
    <property type="match status" value="1"/>
</dbReference>
<feature type="transmembrane region" description="Helical" evidence="7">
    <location>
        <begin position="250"/>
        <end position="275"/>
    </location>
</feature>
<evidence type="ECO:0000256" key="6">
    <source>
        <dbReference type="ARBA" id="ARBA00023136"/>
    </source>
</evidence>
<evidence type="ECO:0000256" key="5">
    <source>
        <dbReference type="ARBA" id="ARBA00022989"/>
    </source>
</evidence>
<keyword evidence="4 7" id="KW-0812">Transmembrane</keyword>
<evidence type="ECO:0000256" key="7">
    <source>
        <dbReference type="SAM" id="Phobius"/>
    </source>
</evidence>
<feature type="transmembrane region" description="Helical" evidence="7">
    <location>
        <begin position="57"/>
        <end position="80"/>
    </location>
</feature>
<feature type="transmembrane region" description="Helical" evidence="7">
    <location>
        <begin position="159"/>
        <end position="180"/>
    </location>
</feature>
<dbReference type="PROSITE" id="PS50850">
    <property type="entry name" value="MFS"/>
    <property type="match status" value="1"/>
</dbReference>
<evidence type="ECO:0000256" key="1">
    <source>
        <dbReference type="ARBA" id="ARBA00004651"/>
    </source>
</evidence>
<dbReference type="Proteomes" id="UP000249166">
    <property type="component" value="Unassembled WGS sequence"/>
</dbReference>
<dbReference type="GO" id="GO:0005886">
    <property type="term" value="C:plasma membrane"/>
    <property type="evidence" value="ECO:0007669"/>
    <property type="project" value="UniProtKB-SubCell"/>
</dbReference>
<keyword evidence="6 7" id="KW-0472">Membrane</keyword>
<dbReference type="PANTHER" id="PTHR43045">
    <property type="entry name" value="SHIKIMATE TRANSPORTER"/>
    <property type="match status" value="1"/>
</dbReference>
<feature type="transmembrane region" description="Helical" evidence="7">
    <location>
        <begin position="92"/>
        <end position="111"/>
    </location>
</feature>
<name>A0A328HAF6_ARTGO</name>
<feature type="transmembrane region" description="Helical" evidence="7">
    <location>
        <begin position="117"/>
        <end position="138"/>
    </location>
</feature>
<feature type="transmembrane region" description="Helical" evidence="7">
    <location>
        <begin position="312"/>
        <end position="331"/>
    </location>
</feature>
<feature type="transmembrane region" description="Helical" evidence="7">
    <location>
        <begin position="32"/>
        <end position="51"/>
    </location>
</feature>
<keyword evidence="2" id="KW-0813">Transport</keyword>
<feature type="transmembrane region" description="Helical" evidence="7">
    <location>
        <begin position="281"/>
        <end position="303"/>
    </location>
</feature>
<dbReference type="OrthoDB" id="8953821at2"/>